<evidence type="ECO:0000313" key="2">
    <source>
        <dbReference type="EMBL" id="RCG24771.1"/>
    </source>
</evidence>
<comment type="caution">
    <text evidence="2">The sequence shown here is derived from an EMBL/GenBank/DDBJ whole genome shotgun (WGS) entry which is preliminary data.</text>
</comment>
<gene>
    <name evidence="2" type="ORF">DTL70_10580</name>
</gene>
<keyword evidence="3" id="KW-1185">Reference proteome</keyword>
<accession>A0A367F3E0</accession>
<evidence type="ECO:0000256" key="1">
    <source>
        <dbReference type="SAM" id="SignalP"/>
    </source>
</evidence>
<reference evidence="2 3" key="1">
    <citation type="submission" date="2018-06" db="EMBL/GenBank/DDBJ databases">
        <title>Streptomyces reniochalinae sp. nov. and Streptomyces diacarnus sp. nov. from marine sponges.</title>
        <authorList>
            <person name="Li L."/>
        </authorList>
    </citation>
    <scope>NUCLEOTIDE SEQUENCE [LARGE SCALE GENOMIC DNA]</scope>
    <source>
        <strain evidence="2 3">LHW51701</strain>
    </source>
</reference>
<proteinExistence type="predicted"/>
<dbReference type="Proteomes" id="UP000252914">
    <property type="component" value="Unassembled WGS sequence"/>
</dbReference>
<dbReference type="RefSeq" id="WP_114021621.1">
    <property type="nucleotide sequence ID" value="NZ_QOIN01000039.1"/>
</dbReference>
<protein>
    <recommendedName>
        <fullName evidence="4">Secreted protein</fullName>
    </recommendedName>
</protein>
<evidence type="ECO:0008006" key="4">
    <source>
        <dbReference type="Google" id="ProtNLM"/>
    </source>
</evidence>
<feature type="chain" id="PRO_5016818968" description="Secreted protein" evidence="1">
    <location>
        <begin position="31"/>
        <end position="153"/>
    </location>
</feature>
<name>A0A367F3E0_9ACTN</name>
<keyword evidence="1" id="KW-0732">Signal</keyword>
<sequence>MKSGRKLGAAAAVGTLMAGLTLGVTSSATAAQDDLSEVRATVSAVMGDRVEGRRINATTLDYNGFTARKAVSGQALNCEYEHLCMEVRGTEFSFYTCGKWNVTNWWGSGPYINNQTSGTVARFYGKNGNQLWKSTAYDSGTADWAPVWSLSPC</sequence>
<organism evidence="2 3">
    <name type="scientific">Streptomyces diacarni</name>
    <dbReference type="NCBI Taxonomy" id="2800381"/>
    <lineage>
        <taxon>Bacteria</taxon>
        <taxon>Bacillati</taxon>
        <taxon>Actinomycetota</taxon>
        <taxon>Actinomycetes</taxon>
        <taxon>Kitasatosporales</taxon>
        <taxon>Streptomycetaceae</taxon>
        <taxon>Streptomyces</taxon>
    </lineage>
</organism>
<feature type="signal peptide" evidence="1">
    <location>
        <begin position="1"/>
        <end position="30"/>
    </location>
</feature>
<dbReference type="EMBL" id="QOIN01000039">
    <property type="protein sequence ID" value="RCG24771.1"/>
    <property type="molecule type" value="Genomic_DNA"/>
</dbReference>
<dbReference type="AlphaFoldDB" id="A0A367F3E0"/>
<evidence type="ECO:0000313" key="3">
    <source>
        <dbReference type="Proteomes" id="UP000252914"/>
    </source>
</evidence>